<dbReference type="InterPro" id="IPR000639">
    <property type="entry name" value="Epox_hydrolase-like"/>
</dbReference>
<comment type="caution">
    <text evidence="4">The sequence shown here is derived from an EMBL/GenBank/DDBJ whole genome shotgun (WGS) entry which is preliminary data.</text>
</comment>
<name>A0A7W9HIX2_9PSEU</name>
<accession>A0A7W9HIX2</accession>
<evidence type="ECO:0000313" key="4">
    <source>
        <dbReference type="EMBL" id="MBB5803040.1"/>
    </source>
</evidence>
<keyword evidence="1" id="KW-0378">Hydrolase</keyword>
<dbReference type="EMBL" id="JACHMO010000001">
    <property type="protein sequence ID" value="MBB5803040.1"/>
    <property type="molecule type" value="Genomic_DNA"/>
</dbReference>
<dbReference type="PANTHER" id="PTHR43329">
    <property type="entry name" value="EPOXIDE HYDROLASE"/>
    <property type="match status" value="1"/>
</dbReference>
<dbReference type="PRINTS" id="PR00111">
    <property type="entry name" value="ABHYDROLASE"/>
</dbReference>
<dbReference type="Pfam" id="PF00561">
    <property type="entry name" value="Abhydrolase_1"/>
    <property type="match status" value="1"/>
</dbReference>
<feature type="domain" description="AB hydrolase-1" evidence="3">
    <location>
        <begin position="67"/>
        <end position="178"/>
    </location>
</feature>
<protein>
    <submittedName>
        <fullName evidence="4">Pimeloyl-ACP methyl ester carboxylesterase</fullName>
    </submittedName>
</protein>
<dbReference type="PROSITE" id="PS51318">
    <property type="entry name" value="TAT"/>
    <property type="match status" value="1"/>
</dbReference>
<gene>
    <name evidence="4" type="ORF">F4560_002808</name>
</gene>
<dbReference type="InterPro" id="IPR006311">
    <property type="entry name" value="TAT_signal"/>
</dbReference>
<dbReference type="InterPro" id="IPR029058">
    <property type="entry name" value="AB_hydrolase_fold"/>
</dbReference>
<keyword evidence="5" id="KW-1185">Reference proteome</keyword>
<dbReference type="Proteomes" id="UP000552097">
    <property type="component" value="Unassembled WGS sequence"/>
</dbReference>
<evidence type="ECO:0000256" key="2">
    <source>
        <dbReference type="SAM" id="SignalP"/>
    </source>
</evidence>
<dbReference type="Gene3D" id="3.40.50.1820">
    <property type="entry name" value="alpha/beta hydrolase"/>
    <property type="match status" value="1"/>
</dbReference>
<reference evidence="4 5" key="1">
    <citation type="submission" date="2020-08" db="EMBL/GenBank/DDBJ databases">
        <title>Sequencing the genomes of 1000 actinobacteria strains.</title>
        <authorList>
            <person name="Klenk H.-P."/>
        </authorList>
    </citation>
    <scope>NUCLEOTIDE SEQUENCE [LARGE SCALE GENOMIC DNA]</scope>
    <source>
        <strain evidence="4 5">DSM 45486</strain>
    </source>
</reference>
<feature type="signal peptide" evidence="2">
    <location>
        <begin position="1"/>
        <end position="29"/>
    </location>
</feature>
<dbReference type="RefSeq" id="WP_184920149.1">
    <property type="nucleotide sequence ID" value="NZ_JACHMO010000001.1"/>
</dbReference>
<dbReference type="AlphaFoldDB" id="A0A7W9HIX2"/>
<evidence type="ECO:0000313" key="5">
    <source>
        <dbReference type="Proteomes" id="UP000552097"/>
    </source>
</evidence>
<feature type="chain" id="PRO_5031054238" evidence="2">
    <location>
        <begin position="30"/>
        <end position="322"/>
    </location>
</feature>
<dbReference type="SUPFAM" id="SSF53474">
    <property type="entry name" value="alpha/beta-Hydrolases"/>
    <property type="match status" value="1"/>
</dbReference>
<organism evidence="4 5">
    <name type="scientific">Saccharothrix ecbatanensis</name>
    <dbReference type="NCBI Taxonomy" id="1105145"/>
    <lineage>
        <taxon>Bacteria</taxon>
        <taxon>Bacillati</taxon>
        <taxon>Actinomycetota</taxon>
        <taxon>Actinomycetes</taxon>
        <taxon>Pseudonocardiales</taxon>
        <taxon>Pseudonocardiaceae</taxon>
        <taxon>Saccharothrix</taxon>
    </lineage>
</organism>
<keyword evidence="2" id="KW-0732">Signal</keyword>
<evidence type="ECO:0000259" key="3">
    <source>
        <dbReference type="Pfam" id="PF00561"/>
    </source>
</evidence>
<sequence length="322" mass="35425">MTMRRRTILGAGAVGGLLAASGSSPMASAGSAPDDRALVNSLHGGFREGYATVNGVRLHFVVGGRGKPVVLLPGWPRTWWEFHKVLPELARNHRVIAVDMRGMGRSDKPAGGYDKKTMAADIAALVRWFGYDQVDVIGSDIGAMVAFSFAANHRDLLRRLVLLDVAHPEQGMYQLTLLPRPDQTSHLWWFAFNQVRGLPEQLLAGRARVLIDYLCDNALVNHDAVSEHDREIYARAYNTPDAIRAGNGWYQTFAQDIADDDTYTPITAPLLALAAEPNHPYLAHLLPAKATDYQLTKVENTGHYLIEEQPAQALAHIIPHLA</sequence>
<dbReference type="GO" id="GO:0016787">
    <property type="term" value="F:hydrolase activity"/>
    <property type="evidence" value="ECO:0007669"/>
    <property type="project" value="UniProtKB-KW"/>
</dbReference>
<proteinExistence type="predicted"/>
<dbReference type="InterPro" id="IPR000073">
    <property type="entry name" value="AB_hydrolase_1"/>
</dbReference>
<dbReference type="PRINTS" id="PR00412">
    <property type="entry name" value="EPOXHYDRLASE"/>
</dbReference>
<evidence type="ECO:0000256" key="1">
    <source>
        <dbReference type="ARBA" id="ARBA00022801"/>
    </source>
</evidence>